<feature type="compositionally biased region" description="Basic residues" evidence="1">
    <location>
        <begin position="140"/>
        <end position="155"/>
    </location>
</feature>
<feature type="region of interest" description="Disordered" evidence="1">
    <location>
        <begin position="191"/>
        <end position="210"/>
    </location>
</feature>
<reference evidence="2" key="1">
    <citation type="submission" date="2020-06" db="EMBL/GenBank/DDBJ databases">
        <authorList>
            <consortium name="Plant Systems Biology data submission"/>
        </authorList>
    </citation>
    <scope>NUCLEOTIDE SEQUENCE</scope>
    <source>
        <strain evidence="2">D6</strain>
    </source>
</reference>
<name>A0A9N8HXM3_9STRA</name>
<dbReference type="AlphaFoldDB" id="A0A9N8HXM3"/>
<feature type="region of interest" description="Disordered" evidence="1">
    <location>
        <begin position="236"/>
        <end position="258"/>
    </location>
</feature>
<feature type="region of interest" description="Disordered" evidence="1">
    <location>
        <begin position="278"/>
        <end position="319"/>
    </location>
</feature>
<feature type="compositionally biased region" description="Polar residues" evidence="1">
    <location>
        <begin position="236"/>
        <end position="255"/>
    </location>
</feature>
<feature type="compositionally biased region" description="Polar residues" evidence="1">
    <location>
        <begin position="28"/>
        <end position="39"/>
    </location>
</feature>
<evidence type="ECO:0000256" key="1">
    <source>
        <dbReference type="SAM" id="MobiDB-lite"/>
    </source>
</evidence>
<dbReference type="EMBL" id="CAICTM010003200">
    <property type="protein sequence ID" value="CAB9531038.1"/>
    <property type="molecule type" value="Genomic_DNA"/>
</dbReference>
<gene>
    <name evidence="2" type="ORF">SEMRO_3202_G345140.1</name>
</gene>
<accession>A0A9N8HXM3</accession>
<comment type="caution">
    <text evidence="2">The sequence shown here is derived from an EMBL/GenBank/DDBJ whole genome shotgun (WGS) entry which is preliminary data.</text>
</comment>
<feature type="compositionally biased region" description="Low complexity" evidence="1">
    <location>
        <begin position="115"/>
        <end position="130"/>
    </location>
</feature>
<organism evidence="2 3">
    <name type="scientific">Seminavis robusta</name>
    <dbReference type="NCBI Taxonomy" id="568900"/>
    <lineage>
        <taxon>Eukaryota</taxon>
        <taxon>Sar</taxon>
        <taxon>Stramenopiles</taxon>
        <taxon>Ochrophyta</taxon>
        <taxon>Bacillariophyta</taxon>
        <taxon>Bacillariophyceae</taxon>
        <taxon>Bacillariophycidae</taxon>
        <taxon>Naviculales</taxon>
        <taxon>Naviculaceae</taxon>
        <taxon>Seminavis</taxon>
    </lineage>
</organism>
<feature type="region of interest" description="Disordered" evidence="1">
    <location>
        <begin position="16"/>
        <end position="47"/>
    </location>
</feature>
<feature type="compositionally biased region" description="Polar residues" evidence="1">
    <location>
        <begin position="285"/>
        <end position="309"/>
    </location>
</feature>
<sequence length="319" mass="35614">MIPSRSMHAATGMVLVSSQTSPPSSFSKHNGSSLETKSFQNDRDNGKSDGFIYIPKCRKANSKDKATIVKTIATSRDTTIDSKNNNNRFSALADDDFWLRQYVTMQSTLEDDDTSISTMGTTGTTSIDGDCTLPTPPRANRSKQSRSRPRKKSPPKTRWVTSNDKIQQLPLPPILAHHNTPQVAWEVSSITPGDKKERRSMQTKQRRKSLVNTGRVKTLQQHHDLNPHDALVWPQLSSTQQPTRRSSITTTSMNMSPKPRFLDIATRTATNHDKLIIPLSDSKESTPASNHDLDNNSSVPTHRNNNSMRPPTIGKRSYP</sequence>
<dbReference type="Proteomes" id="UP001153069">
    <property type="component" value="Unassembled WGS sequence"/>
</dbReference>
<feature type="region of interest" description="Disordered" evidence="1">
    <location>
        <begin position="113"/>
        <end position="162"/>
    </location>
</feature>
<feature type="compositionally biased region" description="Low complexity" evidence="1">
    <location>
        <begin position="17"/>
        <end position="27"/>
    </location>
</feature>
<protein>
    <submittedName>
        <fullName evidence="2">Uncharacterized protein</fullName>
    </submittedName>
</protein>
<keyword evidence="3" id="KW-1185">Reference proteome</keyword>
<evidence type="ECO:0000313" key="3">
    <source>
        <dbReference type="Proteomes" id="UP001153069"/>
    </source>
</evidence>
<evidence type="ECO:0000313" key="2">
    <source>
        <dbReference type="EMBL" id="CAB9531038.1"/>
    </source>
</evidence>
<proteinExistence type="predicted"/>